<keyword evidence="2" id="KW-1185">Reference proteome</keyword>
<dbReference type="Gene3D" id="3.30.460.10">
    <property type="entry name" value="Beta Polymerase, domain 2"/>
    <property type="match status" value="1"/>
</dbReference>
<name>A0A9W8CIU5_9FUNG</name>
<sequence length="201" mass="23517">MEYLCRKASRHLAERLTVIPYTPIWAKSFEQESHRVKQQLGTKILGIEHIGSTSIPGMSAKPIIDIDILIPNFSQLPHLITDMDSLDYVYKGECGIPGREYFKRLGFHVHMMRFDNEEHLKKLVFLEYLKQHPDTQSEYVGLKVQLAKKWFEAENGPFYYNQDKTEFILSVLEKAGWHSEQVRSRALQSVIDKYQIKTMIK</sequence>
<evidence type="ECO:0000313" key="1">
    <source>
        <dbReference type="EMBL" id="KAJ1645710.1"/>
    </source>
</evidence>
<accession>A0A9W8CIU5</accession>
<protein>
    <recommendedName>
        <fullName evidence="3">GrpB family protein</fullName>
    </recommendedName>
</protein>
<dbReference type="PANTHER" id="PTHR34822:SF1">
    <property type="entry name" value="GRPB FAMILY PROTEIN"/>
    <property type="match status" value="1"/>
</dbReference>
<dbReference type="SUPFAM" id="SSF81301">
    <property type="entry name" value="Nucleotidyltransferase"/>
    <property type="match status" value="1"/>
</dbReference>
<dbReference type="PANTHER" id="PTHR34822">
    <property type="entry name" value="GRPB DOMAIN PROTEIN (AFU_ORTHOLOGUE AFUA_1G01530)"/>
    <property type="match status" value="1"/>
</dbReference>
<organism evidence="1 2">
    <name type="scientific">Coemansia asiatica</name>
    <dbReference type="NCBI Taxonomy" id="1052880"/>
    <lineage>
        <taxon>Eukaryota</taxon>
        <taxon>Fungi</taxon>
        <taxon>Fungi incertae sedis</taxon>
        <taxon>Zoopagomycota</taxon>
        <taxon>Kickxellomycotina</taxon>
        <taxon>Kickxellomycetes</taxon>
        <taxon>Kickxellales</taxon>
        <taxon>Kickxellaceae</taxon>
        <taxon>Coemansia</taxon>
    </lineage>
</organism>
<gene>
    <name evidence="1" type="ORF">LPJ64_002727</name>
</gene>
<evidence type="ECO:0008006" key="3">
    <source>
        <dbReference type="Google" id="ProtNLM"/>
    </source>
</evidence>
<proteinExistence type="predicted"/>
<reference evidence="1" key="1">
    <citation type="submission" date="2022-07" db="EMBL/GenBank/DDBJ databases">
        <title>Phylogenomic reconstructions and comparative analyses of Kickxellomycotina fungi.</title>
        <authorList>
            <person name="Reynolds N.K."/>
            <person name="Stajich J.E."/>
            <person name="Barry K."/>
            <person name="Grigoriev I.V."/>
            <person name="Crous P."/>
            <person name="Smith M.E."/>
        </authorList>
    </citation>
    <scope>NUCLEOTIDE SEQUENCE</scope>
    <source>
        <strain evidence="1">NBRC 105413</strain>
    </source>
</reference>
<dbReference type="InterPro" id="IPR007344">
    <property type="entry name" value="GrpB/CoaE"/>
</dbReference>
<comment type="caution">
    <text evidence="1">The sequence shown here is derived from an EMBL/GenBank/DDBJ whole genome shotgun (WGS) entry which is preliminary data.</text>
</comment>
<dbReference type="Pfam" id="PF04229">
    <property type="entry name" value="GrpB"/>
    <property type="match status" value="1"/>
</dbReference>
<dbReference type="AlphaFoldDB" id="A0A9W8CIU5"/>
<dbReference type="Proteomes" id="UP001145021">
    <property type="component" value="Unassembled WGS sequence"/>
</dbReference>
<dbReference type="EMBL" id="JANBOH010000092">
    <property type="protein sequence ID" value="KAJ1645710.1"/>
    <property type="molecule type" value="Genomic_DNA"/>
</dbReference>
<dbReference type="InterPro" id="IPR043519">
    <property type="entry name" value="NT_sf"/>
</dbReference>
<evidence type="ECO:0000313" key="2">
    <source>
        <dbReference type="Proteomes" id="UP001145021"/>
    </source>
</evidence>